<accession>A8N8B7</accession>
<keyword evidence="3" id="KW-1185">Reference proteome</keyword>
<evidence type="ECO:0000313" key="3">
    <source>
        <dbReference type="Proteomes" id="UP000001861"/>
    </source>
</evidence>
<feature type="compositionally biased region" description="Pro residues" evidence="1">
    <location>
        <begin position="245"/>
        <end position="262"/>
    </location>
</feature>
<reference evidence="2 3" key="1">
    <citation type="journal article" date="2010" name="Proc. Natl. Acad. Sci. U.S.A.">
        <title>Insights into evolution of multicellular fungi from the assembled chromosomes of the mushroom Coprinopsis cinerea (Coprinus cinereus).</title>
        <authorList>
            <person name="Stajich J.E."/>
            <person name="Wilke S.K."/>
            <person name="Ahren D."/>
            <person name="Au C.H."/>
            <person name="Birren B.W."/>
            <person name="Borodovsky M."/>
            <person name="Burns C."/>
            <person name="Canback B."/>
            <person name="Casselton L.A."/>
            <person name="Cheng C.K."/>
            <person name="Deng J."/>
            <person name="Dietrich F.S."/>
            <person name="Fargo D.C."/>
            <person name="Farman M.L."/>
            <person name="Gathman A.C."/>
            <person name="Goldberg J."/>
            <person name="Guigo R."/>
            <person name="Hoegger P.J."/>
            <person name="Hooker J.B."/>
            <person name="Huggins A."/>
            <person name="James T.Y."/>
            <person name="Kamada T."/>
            <person name="Kilaru S."/>
            <person name="Kodira C."/>
            <person name="Kues U."/>
            <person name="Kupfer D."/>
            <person name="Kwan H.S."/>
            <person name="Lomsadze A."/>
            <person name="Li W."/>
            <person name="Lilly W.W."/>
            <person name="Ma L.J."/>
            <person name="Mackey A.J."/>
            <person name="Manning G."/>
            <person name="Martin F."/>
            <person name="Muraguchi H."/>
            <person name="Natvig D.O."/>
            <person name="Palmerini H."/>
            <person name="Ramesh M.A."/>
            <person name="Rehmeyer C.J."/>
            <person name="Roe B.A."/>
            <person name="Shenoy N."/>
            <person name="Stanke M."/>
            <person name="Ter-Hovhannisyan V."/>
            <person name="Tunlid A."/>
            <person name="Velagapudi R."/>
            <person name="Vision T.J."/>
            <person name="Zeng Q."/>
            <person name="Zolan M.E."/>
            <person name="Pukkila P.J."/>
        </authorList>
    </citation>
    <scope>NUCLEOTIDE SEQUENCE [LARGE SCALE GENOMIC DNA]</scope>
    <source>
        <strain evidence="3">Okayama-7 / 130 / ATCC MYA-4618 / FGSC 9003</strain>
    </source>
</reference>
<feature type="compositionally biased region" description="Low complexity" evidence="1">
    <location>
        <begin position="103"/>
        <end position="115"/>
    </location>
</feature>
<dbReference type="Proteomes" id="UP000001861">
    <property type="component" value="Unassembled WGS sequence"/>
</dbReference>
<dbReference type="VEuPathDB" id="FungiDB:CC1G_03964"/>
<feature type="region of interest" description="Disordered" evidence="1">
    <location>
        <begin position="288"/>
        <end position="339"/>
    </location>
</feature>
<dbReference type="eggNOG" id="ENOG502R39A">
    <property type="taxonomic scope" value="Eukaryota"/>
</dbReference>
<feature type="region of interest" description="Disordered" evidence="1">
    <location>
        <begin position="43"/>
        <end position="132"/>
    </location>
</feature>
<dbReference type="OrthoDB" id="3062963at2759"/>
<feature type="compositionally biased region" description="Polar residues" evidence="1">
    <location>
        <begin position="93"/>
        <end position="102"/>
    </location>
</feature>
<dbReference type="GeneID" id="6007531"/>
<dbReference type="OMA" id="GRENDMQ"/>
<feature type="compositionally biased region" description="Polar residues" evidence="1">
    <location>
        <begin position="263"/>
        <end position="274"/>
    </location>
</feature>
<feature type="compositionally biased region" description="Polar residues" evidence="1">
    <location>
        <begin position="305"/>
        <end position="314"/>
    </location>
</feature>
<dbReference type="RefSeq" id="XP_001831073.2">
    <property type="nucleotide sequence ID" value="XM_001831021.2"/>
</dbReference>
<evidence type="ECO:0000256" key="1">
    <source>
        <dbReference type="SAM" id="MobiDB-lite"/>
    </source>
</evidence>
<feature type="compositionally biased region" description="Acidic residues" evidence="1">
    <location>
        <begin position="71"/>
        <end position="85"/>
    </location>
</feature>
<feature type="region of interest" description="Disordered" evidence="1">
    <location>
        <begin position="242"/>
        <end position="274"/>
    </location>
</feature>
<dbReference type="KEGG" id="cci:CC1G_03964"/>
<proteinExistence type="predicted"/>
<dbReference type="EMBL" id="AACS02000007">
    <property type="protein sequence ID" value="EAU90695.2"/>
    <property type="molecule type" value="Genomic_DNA"/>
</dbReference>
<protein>
    <submittedName>
        <fullName evidence="2">Uncharacterized protein</fullName>
    </submittedName>
</protein>
<evidence type="ECO:0000313" key="2">
    <source>
        <dbReference type="EMBL" id="EAU90695.2"/>
    </source>
</evidence>
<gene>
    <name evidence="2" type="ORF">CC1G_03964</name>
</gene>
<dbReference type="AlphaFoldDB" id="A8N8B7"/>
<dbReference type="HOGENOM" id="CLU_737799_0_0_1"/>
<name>A8N8B7_COPC7</name>
<comment type="caution">
    <text evidence="2">The sequence shown here is derived from an EMBL/GenBank/DDBJ whole genome shotgun (WGS) entry which is preliminary data.</text>
</comment>
<organism evidence="2 3">
    <name type="scientific">Coprinopsis cinerea (strain Okayama-7 / 130 / ATCC MYA-4618 / FGSC 9003)</name>
    <name type="common">Inky cap fungus</name>
    <name type="synonym">Hormographiella aspergillata</name>
    <dbReference type="NCBI Taxonomy" id="240176"/>
    <lineage>
        <taxon>Eukaryota</taxon>
        <taxon>Fungi</taxon>
        <taxon>Dikarya</taxon>
        <taxon>Basidiomycota</taxon>
        <taxon>Agaricomycotina</taxon>
        <taxon>Agaricomycetes</taxon>
        <taxon>Agaricomycetidae</taxon>
        <taxon>Agaricales</taxon>
        <taxon>Agaricineae</taxon>
        <taxon>Psathyrellaceae</taxon>
        <taxon>Coprinopsis</taxon>
    </lineage>
</organism>
<dbReference type="InParanoid" id="A8N8B7"/>
<sequence length="339" mass="35815">MTAGYSALFSAGLLAPSHVYGGNNLPKTPSKADLKCNTTVDSLPVPYGDTSPIRPLSPLPVVTKSGPPDSDISDIDLDSSDAEMDDISKRDITPTQQSVLRASTSSNTSTSSNGSVHGQPPAGNGAPRLRKRRSSLSLSISVSPMNAIRSPIRTANAALQLQRHLGSRSRSGSLVSSSVPPTATDNVFAVPGGMSAKETTSLMGRLRSGSVGSTLGRPPTSVGMAGAVPGRIIRRHVRRTTTVPAPMPPPTAPLPALPPLPPNTNIMTPKNSNHNDQVRSLYAHRQPFTSQTNSSKTAEHHHQPQRTFGNTKYPTTRDRGLSVSSTLSVGRIDEEMKEN</sequence>